<evidence type="ECO:0000256" key="3">
    <source>
        <dbReference type="ARBA" id="ARBA00022840"/>
    </source>
</evidence>
<keyword evidence="1" id="KW-0547">Nucleotide-binding</keyword>
<dbReference type="Proteomes" id="UP000676194">
    <property type="component" value="Chromosome"/>
</dbReference>
<dbReference type="Gene3D" id="3.30.1360.40">
    <property type="match status" value="1"/>
</dbReference>
<dbReference type="SUPFAM" id="SSF50891">
    <property type="entry name" value="Cyclophilin-like"/>
    <property type="match status" value="1"/>
</dbReference>
<name>A0A8E6ESA9_9BACT</name>
<protein>
    <submittedName>
        <fullName evidence="5">Carboxyltransferase domain-containing protein</fullName>
    </submittedName>
</protein>
<reference evidence="5" key="1">
    <citation type="submission" date="2021-05" db="EMBL/GenBank/DDBJ databases">
        <title>Complete genome sequence of the cellulolytic planctomycete Telmatocola sphagniphila SP2T and characterization of the first cellulase from planctomycetes.</title>
        <authorList>
            <person name="Rakitin A.L."/>
            <person name="Beletsky A.V."/>
            <person name="Naumoff D.G."/>
            <person name="Kulichevskaya I.S."/>
            <person name="Mardanov A.V."/>
            <person name="Ravin N.V."/>
            <person name="Dedysh S.N."/>
        </authorList>
    </citation>
    <scope>NUCLEOTIDE SEQUENCE</scope>
    <source>
        <strain evidence="5">SP2T</strain>
    </source>
</reference>
<evidence type="ECO:0000313" key="5">
    <source>
        <dbReference type="EMBL" id="QVL30439.1"/>
    </source>
</evidence>
<organism evidence="5 6">
    <name type="scientific">Telmatocola sphagniphila</name>
    <dbReference type="NCBI Taxonomy" id="1123043"/>
    <lineage>
        <taxon>Bacteria</taxon>
        <taxon>Pseudomonadati</taxon>
        <taxon>Planctomycetota</taxon>
        <taxon>Planctomycetia</taxon>
        <taxon>Gemmatales</taxon>
        <taxon>Gemmataceae</taxon>
    </lineage>
</organism>
<keyword evidence="3" id="KW-0067">ATP-binding</keyword>
<dbReference type="InterPro" id="IPR010016">
    <property type="entry name" value="PxpB"/>
</dbReference>
<evidence type="ECO:0000313" key="6">
    <source>
        <dbReference type="Proteomes" id="UP000676194"/>
    </source>
</evidence>
<evidence type="ECO:0000259" key="4">
    <source>
        <dbReference type="SMART" id="SM00796"/>
    </source>
</evidence>
<gene>
    <name evidence="5" type="ORF">KIH39_16450</name>
</gene>
<dbReference type="PANTHER" id="PTHR34698">
    <property type="entry name" value="5-OXOPROLINASE SUBUNIT B"/>
    <property type="match status" value="1"/>
</dbReference>
<dbReference type="KEGG" id="tsph:KIH39_16450"/>
<dbReference type="GO" id="GO:0005524">
    <property type="term" value="F:ATP binding"/>
    <property type="evidence" value="ECO:0007669"/>
    <property type="project" value="UniProtKB-KW"/>
</dbReference>
<dbReference type="EMBL" id="CP074694">
    <property type="protein sequence ID" value="QVL30439.1"/>
    <property type="molecule type" value="Genomic_DNA"/>
</dbReference>
<sequence>MLLFPIKISPLGDQAILTYWSTEVAAQTFAVQLRAQNPGWLQDAVPAYSSVGIFFDRSKIRIQELIVTLRGGLEISDFQAESVTGKTHLIPCCYEMQKDMSRVCDFTRLNPEQVIEQHTSVTYTVYAIGFSPGFPYLGYLPEALQNVPRLDTPRLRLEAGSVGMTGKQTGVYPLVRPGGWNIVARTPLVLVDVEDRYFPIDVGDAVKFARIDEKRFRELEGERLN</sequence>
<dbReference type="GO" id="GO:0016787">
    <property type="term" value="F:hydrolase activity"/>
    <property type="evidence" value="ECO:0007669"/>
    <property type="project" value="UniProtKB-KW"/>
</dbReference>
<dbReference type="SUPFAM" id="SSF160467">
    <property type="entry name" value="PH0987 N-terminal domain-like"/>
    <property type="match status" value="1"/>
</dbReference>
<feature type="domain" description="Carboxyltransferase" evidence="4">
    <location>
        <begin position="6"/>
        <end position="200"/>
    </location>
</feature>
<dbReference type="RefSeq" id="WP_213494310.1">
    <property type="nucleotide sequence ID" value="NZ_CP074694.1"/>
</dbReference>
<dbReference type="Gene3D" id="2.40.100.10">
    <property type="entry name" value="Cyclophilin-like"/>
    <property type="match status" value="1"/>
</dbReference>
<dbReference type="PANTHER" id="PTHR34698:SF2">
    <property type="entry name" value="5-OXOPROLINASE SUBUNIT B"/>
    <property type="match status" value="1"/>
</dbReference>
<dbReference type="InterPro" id="IPR003833">
    <property type="entry name" value="CT_C_D"/>
</dbReference>
<evidence type="ECO:0000256" key="2">
    <source>
        <dbReference type="ARBA" id="ARBA00022801"/>
    </source>
</evidence>
<keyword evidence="6" id="KW-1185">Reference proteome</keyword>
<dbReference type="AlphaFoldDB" id="A0A8E6ESA9"/>
<evidence type="ECO:0000256" key="1">
    <source>
        <dbReference type="ARBA" id="ARBA00022741"/>
    </source>
</evidence>
<dbReference type="InterPro" id="IPR029000">
    <property type="entry name" value="Cyclophilin-like_dom_sf"/>
</dbReference>
<accession>A0A8E6ESA9</accession>
<dbReference type="SMART" id="SM00796">
    <property type="entry name" value="AHS1"/>
    <property type="match status" value="1"/>
</dbReference>
<proteinExistence type="predicted"/>
<dbReference type="Pfam" id="PF02682">
    <property type="entry name" value="CT_C_D"/>
    <property type="match status" value="1"/>
</dbReference>
<keyword evidence="2" id="KW-0378">Hydrolase</keyword>